<dbReference type="Pfam" id="PF16889">
    <property type="entry name" value="Hepar_II_III_N"/>
    <property type="match status" value="1"/>
</dbReference>
<organism evidence="7 8">
    <name type="scientific">Advenella kashmirensis (strain DSM 17095 / LMG 22695 / WT001)</name>
    <name type="common">Tetrathiobacter kashmirensis</name>
    <dbReference type="NCBI Taxonomy" id="1036672"/>
    <lineage>
        <taxon>Bacteria</taxon>
        <taxon>Pseudomonadati</taxon>
        <taxon>Pseudomonadota</taxon>
        <taxon>Betaproteobacteria</taxon>
        <taxon>Burkholderiales</taxon>
        <taxon>Alcaligenaceae</taxon>
    </lineage>
</organism>
<sequence>MHWLSFISYIIAAITKENAELYLNKIACVIESWFAYAKKENKDHEFVWHDQGTALRLEQVLMFLAFAHNEFPEWFKEHIVPKWDFWNEFLNSHGTQLADDGFYSRHTNHGLEQVRVLLLLGYALNADQWLKTANQRLEDELTYSFGEDGVHVENSPAYHVFVFKIFIKILGKYPAEVLGDSLRNKFTDIASRALIFLANILRPDGKLPILGDTEELPITDGFRQMFGRTEAYEYLQYSLSAGVRGKPFPKRAMCFKDAGWVVIRNFWPEARNYRFGLHLIFKAGSVSSYHRQEDDGSLVLMFGNEDWLIDSGMYNYNKTDPIRKYMRSRAAHNVMQLRKAELSDTWKKLERKWNLTEIVANEDAGEKVYHAELDVYKNVYMKREVHSAGTRVKVVDTFKSLAPDCHLAACLWHIPLDKKIEILSDKLLRVVSKSGRSMIMAIKSDRPFQIRTYSGSGSRIWESFVSRKFNHKENSQVIVVDAGEVSSWELETSIHFSRS</sequence>
<dbReference type="Proteomes" id="UP000005267">
    <property type="component" value="Chromosome"/>
</dbReference>
<gene>
    <name evidence="7" type="ordered locus">TKWG_23360</name>
</gene>
<evidence type="ECO:0000259" key="5">
    <source>
        <dbReference type="Pfam" id="PF07940"/>
    </source>
</evidence>
<evidence type="ECO:0000313" key="7">
    <source>
        <dbReference type="EMBL" id="AFK64269.1"/>
    </source>
</evidence>
<dbReference type="Gene3D" id="1.50.10.100">
    <property type="entry name" value="Chondroitin AC/alginate lyase"/>
    <property type="match status" value="1"/>
</dbReference>
<dbReference type="InterPro" id="IPR012480">
    <property type="entry name" value="Hepar_II_III_C"/>
</dbReference>
<reference evidence="7 8" key="1">
    <citation type="journal article" date="2011" name="J. Bacteriol.">
        <title>Whole-genome shotgun sequencing of the sulfur-oxidizing chemoautotroph Tetrathiobacter kashmirensis.</title>
        <authorList>
            <person name="Ghosh W."/>
            <person name="George A."/>
            <person name="Agarwal A."/>
            <person name="Raj P."/>
            <person name="Alam M."/>
            <person name="Pyne P."/>
            <person name="Das Gupta S.K."/>
        </authorList>
    </citation>
    <scope>NUCLEOTIDE SEQUENCE [LARGE SCALE GENOMIC DNA]</scope>
    <source>
        <strain evidence="7 8">WT001</strain>
    </source>
</reference>
<reference evidence="8" key="2">
    <citation type="journal article" date="2013" name="PLoS ONE">
        <title>Genome implosion elicits host-confinement in Alcaligenaceae: evidence from the comparative genomics of Tetrathiobacter kashmirensis, a pathogen in the making.</title>
        <authorList>
            <person name="Ghosh W."/>
            <person name="Alam M."/>
            <person name="Roy C."/>
            <person name="Pyne P."/>
            <person name="George A."/>
            <person name="Chakraborty R."/>
            <person name="Majumder S."/>
            <person name="Agarwal A."/>
            <person name="Chakraborty S."/>
            <person name="Majumdar S."/>
            <person name="Gupta S.K."/>
        </authorList>
    </citation>
    <scope>NUCLEOTIDE SEQUENCE [LARGE SCALE GENOMIC DNA]</scope>
    <source>
        <strain evidence="8">WT001</strain>
    </source>
</reference>
<dbReference type="InterPro" id="IPR008929">
    <property type="entry name" value="Chondroitin_lyas"/>
</dbReference>
<protein>
    <submittedName>
        <fullName evidence="7">Uncharacterized protein</fullName>
    </submittedName>
</protein>
<feature type="domain" description="Heparinase II/III-like C-terminal" evidence="5">
    <location>
        <begin position="255"/>
        <end position="481"/>
    </location>
</feature>
<keyword evidence="3" id="KW-0574">Periplasm</keyword>
<feature type="domain" description="Heparin-sulfate lyase N-terminal" evidence="6">
    <location>
        <begin position="15"/>
        <end position="216"/>
    </location>
</feature>
<evidence type="ECO:0000256" key="3">
    <source>
        <dbReference type="ARBA" id="ARBA00022764"/>
    </source>
</evidence>
<dbReference type="InterPro" id="IPR031680">
    <property type="entry name" value="Hepar_II_III_N"/>
</dbReference>
<dbReference type="GO" id="GO:0016829">
    <property type="term" value="F:lyase activity"/>
    <property type="evidence" value="ECO:0007669"/>
    <property type="project" value="UniProtKB-KW"/>
</dbReference>
<evidence type="ECO:0000256" key="2">
    <source>
        <dbReference type="ARBA" id="ARBA00022729"/>
    </source>
</evidence>
<accession>I3UGY1</accession>
<dbReference type="STRING" id="1036672.TKWG_23360"/>
<dbReference type="SUPFAM" id="SSF48230">
    <property type="entry name" value="Chondroitin AC/alginate lyase"/>
    <property type="match status" value="1"/>
</dbReference>
<dbReference type="KEGG" id="aka:TKWG_23360"/>
<keyword evidence="4" id="KW-0456">Lyase</keyword>
<dbReference type="GO" id="GO:0042597">
    <property type="term" value="C:periplasmic space"/>
    <property type="evidence" value="ECO:0007669"/>
    <property type="project" value="UniProtKB-SubCell"/>
</dbReference>
<dbReference type="HOGENOM" id="CLU_545907_0_0_4"/>
<dbReference type="PANTHER" id="PTHR39210">
    <property type="entry name" value="HEPARIN-SULFATE LYASE"/>
    <property type="match status" value="1"/>
</dbReference>
<dbReference type="Pfam" id="PF07940">
    <property type="entry name" value="Hepar_II_III_C"/>
    <property type="match status" value="1"/>
</dbReference>
<dbReference type="EMBL" id="CP003555">
    <property type="protein sequence ID" value="AFK64269.1"/>
    <property type="molecule type" value="Genomic_DNA"/>
</dbReference>
<dbReference type="AlphaFoldDB" id="I3UGY1"/>
<evidence type="ECO:0000259" key="6">
    <source>
        <dbReference type="Pfam" id="PF16889"/>
    </source>
</evidence>
<dbReference type="PANTHER" id="PTHR39210:SF1">
    <property type="entry name" value="HEPARIN-SULFATE LYASE"/>
    <property type="match status" value="1"/>
</dbReference>
<dbReference type="Gene3D" id="2.70.98.70">
    <property type="match status" value="1"/>
</dbReference>
<name>I3UGY1_ADVKW</name>
<evidence type="ECO:0000313" key="8">
    <source>
        <dbReference type="Proteomes" id="UP000005267"/>
    </source>
</evidence>
<comment type="subcellular location">
    <subcellularLocation>
        <location evidence="1">Periplasm</location>
    </subcellularLocation>
</comment>
<evidence type="ECO:0000256" key="1">
    <source>
        <dbReference type="ARBA" id="ARBA00004418"/>
    </source>
</evidence>
<keyword evidence="2" id="KW-0732">Signal</keyword>
<evidence type="ECO:0000256" key="4">
    <source>
        <dbReference type="ARBA" id="ARBA00023239"/>
    </source>
</evidence>
<dbReference type="RefSeq" id="WP_014752360.1">
    <property type="nucleotide sequence ID" value="NC_017964.1"/>
</dbReference>
<proteinExistence type="predicted"/>
<keyword evidence="8" id="KW-1185">Reference proteome</keyword>